<feature type="modified residue" description="Glycine radical" evidence="2">
    <location>
        <position position="592"/>
    </location>
</feature>
<dbReference type="CDD" id="cd01675">
    <property type="entry name" value="RNR_III"/>
    <property type="match status" value="1"/>
</dbReference>
<dbReference type="PANTHER" id="PTHR21075:SF0">
    <property type="entry name" value="ANAEROBIC RIBONUCLEOSIDE-TRIPHOSPHATE REDUCTASE"/>
    <property type="match status" value="1"/>
</dbReference>
<dbReference type="InterPro" id="IPR012833">
    <property type="entry name" value="NrdD"/>
</dbReference>
<dbReference type="EC" id="1.17.4.2" evidence="4"/>
<dbReference type="EMBL" id="JBHUMR010000009">
    <property type="protein sequence ID" value="MFD2617270.1"/>
    <property type="molecule type" value="Genomic_DNA"/>
</dbReference>
<dbReference type="SUPFAM" id="SSF51998">
    <property type="entry name" value="PFL-like glycyl radical enzymes"/>
    <property type="match status" value="1"/>
</dbReference>
<evidence type="ECO:0000313" key="4">
    <source>
        <dbReference type="EMBL" id="MFD2617270.1"/>
    </source>
</evidence>
<evidence type="ECO:0000313" key="5">
    <source>
        <dbReference type="Proteomes" id="UP001597458"/>
    </source>
</evidence>
<evidence type="ECO:0000259" key="3">
    <source>
        <dbReference type="PROSITE" id="PS51149"/>
    </source>
</evidence>
<dbReference type="Gene3D" id="3.20.70.20">
    <property type="match status" value="1"/>
</dbReference>
<dbReference type="RefSeq" id="WP_141190855.1">
    <property type="nucleotide sequence ID" value="NZ_JBHUMR010000009.1"/>
</dbReference>
<keyword evidence="1 2" id="KW-0556">Organic radical</keyword>
<comment type="caution">
    <text evidence="4">The sequence shown here is derived from an EMBL/GenBank/DDBJ whole genome shotgun (WGS) entry which is preliminary data.</text>
</comment>
<gene>
    <name evidence="4" type="primary">nrdD</name>
    <name evidence="4" type="ORF">ACFSTF_08085</name>
</gene>
<dbReference type="PANTHER" id="PTHR21075">
    <property type="entry name" value="ANAEROBIC RIBONUCLEOSIDE-TRIPHOSPHATE REDUCTASE"/>
    <property type="match status" value="1"/>
</dbReference>
<dbReference type="PROSITE" id="PS51149">
    <property type="entry name" value="GLY_RADICAL_2"/>
    <property type="match status" value="1"/>
</dbReference>
<name>A0ABW5PQY4_9BACI</name>
<evidence type="ECO:0000256" key="2">
    <source>
        <dbReference type="PROSITE-ProRule" id="PRU00493"/>
    </source>
</evidence>
<keyword evidence="5" id="KW-1185">Reference proteome</keyword>
<protein>
    <submittedName>
        <fullName evidence="4">Anaerobic ribonucleoside-triphosphate reductase</fullName>
        <ecNumber evidence="4">1.17.4.2</ecNumber>
    </submittedName>
</protein>
<dbReference type="NCBIfam" id="TIGR02487">
    <property type="entry name" value="NrdD"/>
    <property type="match status" value="1"/>
</dbReference>
<dbReference type="Pfam" id="PF13597">
    <property type="entry name" value="NRDD"/>
    <property type="match status" value="1"/>
</dbReference>
<dbReference type="NCBIfam" id="NF006732">
    <property type="entry name" value="PRK09263.1"/>
    <property type="match status" value="1"/>
</dbReference>
<keyword evidence="4" id="KW-0560">Oxidoreductase</keyword>
<organism evidence="4 5">
    <name type="scientific">Terrilactibacillus laevilacticus</name>
    <dbReference type="NCBI Taxonomy" id="1380157"/>
    <lineage>
        <taxon>Bacteria</taxon>
        <taxon>Bacillati</taxon>
        <taxon>Bacillota</taxon>
        <taxon>Bacilli</taxon>
        <taxon>Bacillales</taxon>
        <taxon>Bacillaceae</taxon>
        <taxon>Terrilactibacillus</taxon>
    </lineage>
</organism>
<reference evidence="5" key="1">
    <citation type="journal article" date="2019" name="Int. J. Syst. Evol. Microbiol.">
        <title>The Global Catalogue of Microorganisms (GCM) 10K type strain sequencing project: providing services to taxonomists for standard genome sequencing and annotation.</title>
        <authorList>
            <consortium name="The Broad Institute Genomics Platform"/>
            <consortium name="The Broad Institute Genome Sequencing Center for Infectious Disease"/>
            <person name="Wu L."/>
            <person name="Ma J."/>
        </authorList>
    </citation>
    <scope>NUCLEOTIDE SEQUENCE [LARGE SCALE GENOMIC DNA]</scope>
    <source>
        <strain evidence="5">TISTR 2241</strain>
    </source>
</reference>
<accession>A0ABW5PQY4</accession>
<feature type="domain" description="Glycine radical" evidence="3">
    <location>
        <begin position="494"/>
        <end position="617"/>
    </location>
</feature>
<dbReference type="GO" id="GO:0008998">
    <property type="term" value="F:ribonucleoside-triphosphate reductase (thioredoxin) activity"/>
    <property type="evidence" value="ECO:0007669"/>
    <property type="project" value="UniProtKB-EC"/>
</dbReference>
<proteinExistence type="predicted"/>
<sequence length="617" mass="70839">MVETFVNKALDEKIRELIILDETIANENANKDGNVFNTQRDLLAGIAAKDYALRYLLPKRVAESHERGEIHFHDLDYSPFFPMFNCMLIDFKGMFENGFSIGHADIEEPKSIKTAAALVAQIVANVSSNIYGGTTFNRADEVLEPYAIRSFKKHLRNGKRWIPGEKEQEEYAYKMTEKEIYDAMQSLEYEINTLFSSNGQTPFFSFNFGLGTSWFARQIQKAILKVRIEGLGRDKKTAVFPKLIFTLKRGINLDCNDPNYDIKKLALECSAKRMYPDILSYDKIVEITGDFKSPMGCRSFLSSYQENGKYITDGRNNLGVCTLNLPRIAIESNGDKAIFWSLFYERLDIVYEALMFRIENLHRTLAKNAPILYQYGATGIRLQADEHVMDMFQGGRATISIGYIGLYEVATVFYGSEWEKSEDAKTFTLDIMKALKDAADSWKKETGYGFSVYATPSESLTDRFCRLDTQDFGEIEDITDKGYYTNSFHYDTRKKVNPFEKIDFEKDYEPYTTGGFIHYCEFPSLIHNLEGLEVVWDYAYDRIGYFGTNTPIDKCYECDFEGEFESTAHGFQCPNCHNHNPETTSCIRRLCGYLGSVIQRKPIKGRLKEINSRTKHV</sequence>
<dbReference type="InterPro" id="IPR001150">
    <property type="entry name" value="Gly_radical"/>
</dbReference>
<dbReference type="Proteomes" id="UP001597458">
    <property type="component" value="Unassembled WGS sequence"/>
</dbReference>
<evidence type="ECO:0000256" key="1">
    <source>
        <dbReference type="ARBA" id="ARBA00022818"/>
    </source>
</evidence>